<dbReference type="GO" id="GO:0005506">
    <property type="term" value="F:iron ion binding"/>
    <property type="evidence" value="ECO:0007669"/>
    <property type="project" value="InterPro"/>
</dbReference>
<proteinExistence type="predicted"/>
<dbReference type="PANTHER" id="PTHR24281">
    <property type="entry name" value="STEROID 21-HYDROXYLASE-RELATED"/>
    <property type="match status" value="1"/>
</dbReference>
<dbReference type="EMBL" id="BTGU01000170">
    <property type="protein sequence ID" value="GMN64177.1"/>
    <property type="molecule type" value="Genomic_DNA"/>
</dbReference>
<dbReference type="Gene3D" id="1.10.630.10">
    <property type="entry name" value="Cytochrome P450"/>
    <property type="match status" value="2"/>
</dbReference>
<dbReference type="Proteomes" id="UP001187192">
    <property type="component" value="Unassembled WGS sequence"/>
</dbReference>
<keyword evidence="1" id="KW-0349">Heme</keyword>
<dbReference type="PRINTS" id="PR00463">
    <property type="entry name" value="EP450I"/>
</dbReference>
<organism evidence="2 3">
    <name type="scientific">Ficus carica</name>
    <name type="common">Common fig</name>
    <dbReference type="NCBI Taxonomy" id="3494"/>
    <lineage>
        <taxon>Eukaryota</taxon>
        <taxon>Viridiplantae</taxon>
        <taxon>Streptophyta</taxon>
        <taxon>Embryophyta</taxon>
        <taxon>Tracheophyta</taxon>
        <taxon>Spermatophyta</taxon>
        <taxon>Magnoliopsida</taxon>
        <taxon>eudicotyledons</taxon>
        <taxon>Gunneridae</taxon>
        <taxon>Pentapetalae</taxon>
        <taxon>rosids</taxon>
        <taxon>fabids</taxon>
        <taxon>Rosales</taxon>
        <taxon>Moraceae</taxon>
        <taxon>Ficeae</taxon>
        <taxon>Ficus</taxon>
    </lineage>
</organism>
<keyword evidence="3" id="KW-1185">Reference proteome</keyword>
<sequence length="402" mass="45995">MWRNRPAYRWIHRLMGELDTDIACVRLGNSHVIAVSSPEIAREFLKKHDAVFASRPVTMATRILSHGFITTGVVPWGEQWRKMRRVLVSEVFNQSRVRWLLDKRNEEADNLVRFLYNQCSRSFTGEVVNVRTAAQHYSASVMRRMMFSRRYFGKGREDGGPGFEEEEHVSALFTMLLHVYSFCISDYLPWLTSFDVEGHRKTVCNAMKVINKYQDPIVNDRILEWREGKKTEPEDLLDVFISLKGSNGHPLLSDEEVRAQVTSHIPHLPYLVACAREALRLHPVAPFNLPHVSTSDCTIAGGRYFIPKDSSVLLSRIGLGRNPAVWEDPLRFYPDRHLVDYHADLAETKLRFISFTTGRRGCIGVGLGTNITVMLLGRLLQGFTWNIPHGLEKIDLNQSSSV</sequence>
<evidence type="ECO:0000256" key="1">
    <source>
        <dbReference type="PIRSR" id="PIRSR602401-1"/>
    </source>
</evidence>
<dbReference type="GO" id="GO:0016705">
    <property type="term" value="F:oxidoreductase activity, acting on paired donors, with incorporation or reduction of molecular oxygen"/>
    <property type="evidence" value="ECO:0007669"/>
    <property type="project" value="InterPro"/>
</dbReference>
<evidence type="ECO:0008006" key="4">
    <source>
        <dbReference type="Google" id="ProtNLM"/>
    </source>
</evidence>
<keyword evidence="1" id="KW-0408">Iron</keyword>
<dbReference type="GO" id="GO:0004497">
    <property type="term" value="F:monooxygenase activity"/>
    <property type="evidence" value="ECO:0007669"/>
    <property type="project" value="InterPro"/>
</dbReference>
<dbReference type="Pfam" id="PF00067">
    <property type="entry name" value="p450"/>
    <property type="match status" value="2"/>
</dbReference>
<name>A0AA88J7M8_FICCA</name>
<keyword evidence="1" id="KW-0479">Metal-binding</keyword>
<dbReference type="AlphaFoldDB" id="A0AA88J7M8"/>
<accession>A0AA88J7M8</accession>
<dbReference type="InterPro" id="IPR036396">
    <property type="entry name" value="Cyt_P450_sf"/>
</dbReference>
<gene>
    <name evidence="2" type="ORF">TIFTF001_033251</name>
</gene>
<dbReference type="SUPFAM" id="SSF48264">
    <property type="entry name" value="Cytochrome P450"/>
    <property type="match status" value="1"/>
</dbReference>
<feature type="binding site" description="axial binding residue" evidence="1">
    <location>
        <position position="362"/>
    </location>
    <ligand>
        <name>heme</name>
        <dbReference type="ChEBI" id="CHEBI:30413"/>
    </ligand>
    <ligandPart>
        <name>Fe</name>
        <dbReference type="ChEBI" id="CHEBI:18248"/>
    </ligandPart>
</feature>
<evidence type="ECO:0000313" key="2">
    <source>
        <dbReference type="EMBL" id="GMN64177.1"/>
    </source>
</evidence>
<reference evidence="2" key="1">
    <citation type="submission" date="2023-07" db="EMBL/GenBank/DDBJ databases">
        <title>draft genome sequence of fig (Ficus carica).</title>
        <authorList>
            <person name="Takahashi T."/>
            <person name="Nishimura K."/>
        </authorList>
    </citation>
    <scope>NUCLEOTIDE SEQUENCE</scope>
</reference>
<protein>
    <recommendedName>
        <fullName evidence="4">Cytochrome P450</fullName>
    </recommendedName>
</protein>
<dbReference type="InterPro" id="IPR001128">
    <property type="entry name" value="Cyt_P450"/>
</dbReference>
<dbReference type="GO" id="GO:0020037">
    <property type="term" value="F:heme binding"/>
    <property type="evidence" value="ECO:0007669"/>
    <property type="project" value="InterPro"/>
</dbReference>
<comment type="cofactor">
    <cofactor evidence="1">
        <name>heme</name>
        <dbReference type="ChEBI" id="CHEBI:30413"/>
    </cofactor>
</comment>
<comment type="caution">
    <text evidence="2">The sequence shown here is derived from an EMBL/GenBank/DDBJ whole genome shotgun (WGS) entry which is preliminary data.</text>
</comment>
<evidence type="ECO:0000313" key="3">
    <source>
        <dbReference type="Proteomes" id="UP001187192"/>
    </source>
</evidence>
<dbReference type="InterPro" id="IPR002401">
    <property type="entry name" value="Cyt_P450_E_grp-I"/>
</dbReference>